<sequence length="362" mass="39455">MLMLSISVLLCAVGLALMPILTDLWLLIIIVTMTGIIAGYIDAAIQCIMLKVWGAKKSASILQLHHFTFSIGAFLSPILVTPFYSGDDDVCVDDTDDNNDPVCIGIGDNNAILTPFLISAGFIAAVFGLMIWLYFVDITEKIKEDNQESADERKEDALGDLWHYFIPVIVFYFCIVSGENVYQSNIFSYAACKVGWDSRNASILNSIFWAGFGIGRGSGIFFSRLLRPRTYILIDLLICALTATFLSIFPTNEIMLWIGSFTYGLGIATLYSCGISYSHELTNVSGKWIVVFGIGNAIGAMSMPIVGTALVFDSGSPESLMYLLAGLTGLNILAFGGMHLLGTVFGPLPKLLRKTAEKESSF</sequence>
<dbReference type="Gene3D" id="1.20.1250.20">
    <property type="entry name" value="MFS general substrate transporter like domains"/>
    <property type="match status" value="2"/>
</dbReference>
<evidence type="ECO:0000313" key="5">
    <source>
        <dbReference type="EMBL" id="CAG5080526.1"/>
    </source>
</evidence>
<keyword evidence="1 4" id="KW-0812">Transmembrane</keyword>
<keyword evidence="2 4" id="KW-1133">Transmembrane helix</keyword>
<dbReference type="Proteomes" id="UP001158576">
    <property type="component" value="Chromosome PAR"/>
</dbReference>
<dbReference type="SUPFAM" id="SSF103473">
    <property type="entry name" value="MFS general substrate transporter"/>
    <property type="match status" value="1"/>
</dbReference>
<dbReference type="EMBL" id="OU015568">
    <property type="protein sequence ID" value="CAG5080526.1"/>
    <property type="molecule type" value="Genomic_DNA"/>
</dbReference>
<keyword evidence="6" id="KW-1185">Reference proteome</keyword>
<gene>
    <name evidence="5" type="ORF">OKIOD_LOCUS1188</name>
</gene>
<reference evidence="5 6" key="1">
    <citation type="submission" date="2021-04" db="EMBL/GenBank/DDBJ databases">
        <authorList>
            <person name="Bliznina A."/>
        </authorList>
    </citation>
    <scope>NUCLEOTIDE SEQUENCE [LARGE SCALE GENOMIC DNA]</scope>
</reference>
<feature type="transmembrane region" description="Helical" evidence="4">
    <location>
        <begin position="64"/>
        <end position="84"/>
    </location>
</feature>
<evidence type="ECO:0000256" key="4">
    <source>
        <dbReference type="SAM" id="Phobius"/>
    </source>
</evidence>
<dbReference type="PANTHER" id="PTHR23121">
    <property type="entry name" value="SODIUM-DEPENDENT GLUCOSE TRANSPORTER 1"/>
    <property type="match status" value="1"/>
</dbReference>
<feature type="transmembrane region" description="Helical" evidence="4">
    <location>
        <begin position="203"/>
        <end position="223"/>
    </location>
</feature>
<protein>
    <submittedName>
        <fullName evidence="5">Oidioi.mRNA.OKI2018_I69.PAR.g9630.t1.cds</fullName>
    </submittedName>
</protein>
<keyword evidence="3 4" id="KW-0472">Membrane</keyword>
<dbReference type="PANTHER" id="PTHR23121:SF9">
    <property type="entry name" value="SODIUM-DEPENDENT GLUCOSE TRANSPORTER 1"/>
    <property type="match status" value="1"/>
</dbReference>
<proteinExistence type="predicted"/>
<dbReference type="InterPro" id="IPR036259">
    <property type="entry name" value="MFS_trans_sf"/>
</dbReference>
<feature type="transmembrane region" description="Helical" evidence="4">
    <location>
        <begin position="289"/>
        <end position="312"/>
    </location>
</feature>
<feature type="transmembrane region" description="Helical" evidence="4">
    <location>
        <begin position="230"/>
        <end position="248"/>
    </location>
</feature>
<accession>A0ABN7RQL8</accession>
<evidence type="ECO:0000256" key="2">
    <source>
        <dbReference type="ARBA" id="ARBA00022989"/>
    </source>
</evidence>
<feature type="transmembrane region" description="Helical" evidence="4">
    <location>
        <begin position="254"/>
        <end position="277"/>
    </location>
</feature>
<feature type="transmembrane region" description="Helical" evidence="4">
    <location>
        <begin position="157"/>
        <end position="178"/>
    </location>
</feature>
<name>A0ABN7RQL8_OIKDI</name>
<dbReference type="Pfam" id="PF07690">
    <property type="entry name" value="MFS_1"/>
    <property type="match status" value="1"/>
</dbReference>
<evidence type="ECO:0000313" key="6">
    <source>
        <dbReference type="Proteomes" id="UP001158576"/>
    </source>
</evidence>
<evidence type="ECO:0000256" key="3">
    <source>
        <dbReference type="ARBA" id="ARBA00023136"/>
    </source>
</evidence>
<organism evidence="5 6">
    <name type="scientific">Oikopleura dioica</name>
    <name type="common">Tunicate</name>
    <dbReference type="NCBI Taxonomy" id="34765"/>
    <lineage>
        <taxon>Eukaryota</taxon>
        <taxon>Metazoa</taxon>
        <taxon>Chordata</taxon>
        <taxon>Tunicata</taxon>
        <taxon>Appendicularia</taxon>
        <taxon>Copelata</taxon>
        <taxon>Oikopleuridae</taxon>
        <taxon>Oikopleura</taxon>
    </lineage>
</organism>
<feature type="transmembrane region" description="Helical" evidence="4">
    <location>
        <begin position="26"/>
        <end position="52"/>
    </location>
</feature>
<dbReference type="InterPro" id="IPR011701">
    <property type="entry name" value="MFS"/>
</dbReference>
<feature type="transmembrane region" description="Helical" evidence="4">
    <location>
        <begin position="116"/>
        <end position="136"/>
    </location>
</feature>
<feature type="transmembrane region" description="Helical" evidence="4">
    <location>
        <begin position="324"/>
        <end position="348"/>
    </location>
</feature>
<evidence type="ECO:0000256" key="1">
    <source>
        <dbReference type="ARBA" id="ARBA00022692"/>
    </source>
</evidence>